<reference evidence="2 3" key="1">
    <citation type="journal article" date="2018" name="Sci. Rep.">
        <title>Raphidocelis subcapitata (=Pseudokirchneriella subcapitata) provides an insight into genome evolution and environmental adaptations in the Sphaeropleales.</title>
        <authorList>
            <person name="Suzuki S."/>
            <person name="Yamaguchi H."/>
            <person name="Nakajima N."/>
            <person name="Kawachi M."/>
        </authorList>
    </citation>
    <scope>NUCLEOTIDE SEQUENCE [LARGE SCALE GENOMIC DNA]</scope>
    <source>
        <strain evidence="2 3">NIES-35</strain>
    </source>
</reference>
<dbReference type="AlphaFoldDB" id="A0A2V0PBR4"/>
<gene>
    <name evidence="2" type="ORF">Rsub_07748</name>
</gene>
<evidence type="ECO:0000313" key="3">
    <source>
        <dbReference type="Proteomes" id="UP000247498"/>
    </source>
</evidence>
<dbReference type="Proteomes" id="UP000247498">
    <property type="component" value="Unassembled WGS sequence"/>
</dbReference>
<sequence>MGRVYEQLSAMVRRARGPGAATASATDAGDPGALVEHRRASELKLGEGPTASSRLRVQATYASDSPEICQAVEALRRMRWEVTTTPGFEGLRVTPELQAAVEQLLPQLVSEQFGAASLWTPLSKHLRIQQSCSLLLDVAGWIICPELFPRPPSSLAHQAVLIELLSIVAAVAQHERGANEALEAKVAALLKAKGRDHAAAHAAAAGDGGAAAAAAAAAGIGMSARLDRRAAEAQAVSELGVMRRMTDEELFHVSSFNAMKALVGASSAADALGKSAEGAGRALAWLEARRGAASGGGGGGGGGGGAGHDAEDSERLAAAARCELRRRAAKLLAGASFRGGADVAEALAHVLSHAQLLHSAAAAPCSQGMPPLQLGAEGAAAGERNGAAANGADTAAVGMAERLLSLCGACWPNAGAGAAAAGERGACNGQQQQQERQWWQPADSSSSGSIDDGGEDLCPEMRAFVLETLCHALLLRFAAERGIAGVELRSDPESLVESADAFLELLQIYDCILAASDELLAARQRDADTAASGPPGGADDAAAGGGPLPSSCGAAGPRGGEPPAQERGAESELELLVARFVSRLRLLGSAAQSSASTAPPAAPAGSGSASASGGDVFGAAVMTREGCRHCAQWHADGRKPPQPGSGFYFRHLAWALLARHKPSAQLLYIGRGLCFHSGDRRVWAAINNSLQEGIINQATALEARLLDVDGRFDAGAGLSEAEGAERERLLPAYARALRERSLPFQMFHKALPTWLLLHALFPAGPLDRLSATSVLLSWMLPHSRAEVVAHALGGCDAAAAAGGLLWGAGDRLLEVPEVQQQRRQQQHEEAKRNKAAGGSSGRSGDGRDGGTDDAFQRASRALAALFLAPWHREVCRAAPQGAGYWDAAVRVRAMLSVLRDVPAVTAAAAAAGSPRAAIFTAAALAVMELSTGKPAVTSEALEFKTKFPGCGHCRRELSESAVCAHTVWERDGASCVWAALDGGGAVACPDCGVALYCSADCASQARTADHGPQACGLMRAAAACGGSGGGGAALVDAVFHGAWGFDEALLVESDDDAASVTAAQ</sequence>
<keyword evidence="3" id="KW-1185">Reference proteome</keyword>
<dbReference type="EMBL" id="BDRX01000063">
    <property type="protein sequence ID" value="GBF95320.1"/>
    <property type="molecule type" value="Genomic_DNA"/>
</dbReference>
<feature type="compositionally biased region" description="Low complexity" evidence="1">
    <location>
        <begin position="426"/>
        <end position="450"/>
    </location>
</feature>
<name>A0A2V0PBR4_9CHLO</name>
<dbReference type="InParanoid" id="A0A2V0PBR4"/>
<evidence type="ECO:0000256" key="1">
    <source>
        <dbReference type="SAM" id="MobiDB-lite"/>
    </source>
</evidence>
<feature type="compositionally biased region" description="Low complexity" evidence="1">
    <location>
        <begin position="529"/>
        <end position="566"/>
    </location>
</feature>
<feature type="region of interest" description="Disordered" evidence="1">
    <location>
        <begin position="526"/>
        <end position="569"/>
    </location>
</feature>
<feature type="region of interest" description="Disordered" evidence="1">
    <location>
        <begin position="818"/>
        <end position="853"/>
    </location>
</feature>
<feature type="region of interest" description="Disordered" evidence="1">
    <location>
        <begin position="426"/>
        <end position="453"/>
    </location>
</feature>
<dbReference type="OrthoDB" id="563278at2759"/>
<evidence type="ECO:0000313" key="2">
    <source>
        <dbReference type="EMBL" id="GBF95320.1"/>
    </source>
</evidence>
<comment type="caution">
    <text evidence="2">The sequence shown here is derived from an EMBL/GenBank/DDBJ whole genome shotgun (WGS) entry which is preliminary data.</text>
</comment>
<proteinExistence type="predicted"/>
<organism evidence="2 3">
    <name type="scientific">Raphidocelis subcapitata</name>
    <dbReference type="NCBI Taxonomy" id="307507"/>
    <lineage>
        <taxon>Eukaryota</taxon>
        <taxon>Viridiplantae</taxon>
        <taxon>Chlorophyta</taxon>
        <taxon>core chlorophytes</taxon>
        <taxon>Chlorophyceae</taxon>
        <taxon>CS clade</taxon>
        <taxon>Sphaeropleales</taxon>
        <taxon>Selenastraceae</taxon>
        <taxon>Raphidocelis</taxon>
    </lineage>
</organism>
<protein>
    <submittedName>
        <fullName evidence="2">Uncharacterized protein</fullName>
    </submittedName>
</protein>
<accession>A0A2V0PBR4</accession>